<accession>A0A1H9JCY4</accession>
<feature type="transmembrane region" description="Helical" evidence="7">
    <location>
        <begin position="161"/>
        <end position="181"/>
    </location>
</feature>
<dbReference type="GO" id="GO:0006508">
    <property type="term" value="P:proteolysis"/>
    <property type="evidence" value="ECO:0007669"/>
    <property type="project" value="UniProtKB-KW"/>
</dbReference>
<reference evidence="9 10" key="1">
    <citation type="submission" date="2016-10" db="EMBL/GenBank/DDBJ databases">
        <authorList>
            <person name="de Groot N.N."/>
        </authorList>
    </citation>
    <scope>NUCLEOTIDE SEQUENCE [LARGE SCALE GENOMIC DNA]</scope>
    <source>
        <strain evidence="9 10">DSM 18610</strain>
    </source>
</reference>
<dbReference type="GO" id="GO:0004252">
    <property type="term" value="F:serine-type endopeptidase activity"/>
    <property type="evidence" value="ECO:0007669"/>
    <property type="project" value="InterPro"/>
</dbReference>
<organism evidence="9 10">
    <name type="scientific">Pedobacter rhizosphaerae</name>
    <dbReference type="NCBI Taxonomy" id="390241"/>
    <lineage>
        <taxon>Bacteria</taxon>
        <taxon>Pseudomonadati</taxon>
        <taxon>Bacteroidota</taxon>
        <taxon>Sphingobacteriia</taxon>
        <taxon>Sphingobacteriales</taxon>
        <taxon>Sphingobacteriaceae</taxon>
        <taxon>Pedobacter</taxon>
    </lineage>
</organism>
<dbReference type="AlphaFoldDB" id="A0A1H9JCY4"/>
<dbReference type="Pfam" id="PF01694">
    <property type="entry name" value="Rhomboid"/>
    <property type="match status" value="1"/>
</dbReference>
<sequence length="510" mass="58041">MSVSWGYSPKTEKYIPLAGFPADQYLIVAQQAIKNLGWSLSHLSESGLIAYTKISFQSYSEEISVRIHGDFAVVKSECVGIQMLFNDYGKNEANLAKFFHEFEYVEFHLKEIWEDRLTVFHQQIADQDKNYFEKAPLATKDKIRNVLYLFFPQKGYTVTPILVLLNTFYFIITFLISAYLMRNFILTQGNAVDYGSIQQEAKKLALGLGVNHRNMVLDGQYWRLISYQFIHASISHIFFNMYALVYLGLMIENKLGWKKFLFIYLLSGVCGGLVSLTFHQETIMMGASGAIMGLYGAFIALLVNKSYEKNATKALLISTLFVSALVLINGTMGKRVDNAAHVGGFISGFLLCYILTFTMEKTLALKSWARYAAASLLFLLFFSGMIYFSPKYQTELYQELSAKFNTNLEGLNGIMRLRVSLPKDVKLNAIKTDGIGPTEKNLELAKQMEELKLKSEDASSRDRQVKLARAAHQAVMLMYRDIKSDSTYRYSKRTSKAIGKIFEIMYSEEK</sequence>
<dbReference type="SUPFAM" id="SSF144091">
    <property type="entry name" value="Rhomboid-like"/>
    <property type="match status" value="1"/>
</dbReference>
<dbReference type="STRING" id="390241.SAMN04488023_101308"/>
<dbReference type="RefSeq" id="WP_090880285.1">
    <property type="nucleotide sequence ID" value="NZ_FOGG01000001.1"/>
</dbReference>
<gene>
    <name evidence="9" type="ORF">SAMN04488023_101308</name>
</gene>
<evidence type="ECO:0000313" key="9">
    <source>
        <dbReference type="EMBL" id="SEQ84696.1"/>
    </source>
</evidence>
<comment type="subcellular location">
    <subcellularLocation>
        <location evidence="1">Membrane</location>
        <topology evidence="1">Multi-pass membrane protein</topology>
    </subcellularLocation>
</comment>
<feature type="transmembrane region" description="Helical" evidence="7">
    <location>
        <begin position="284"/>
        <end position="303"/>
    </location>
</feature>
<keyword evidence="10" id="KW-1185">Reference proteome</keyword>
<evidence type="ECO:0000313" key="10">
    <source>
        <dbReference type="Proteomes" id="UP000199572"/>
    </source>
</evidence>
<feature type="transmembrane region" description="Helical" evidence="7">
    <location>
        <begin position="261"/>
        <end position="278"/>
    </location>
</feature>
<feature type="transmembrane region" description="Helical" evidence="7">
    <location>
        <begin position="338"/>
        <end position="356"/>
    </location>
</feature>
<comment type="similarity">
    <text evidence="2">Belongs to the peptidase S54 family.</text>
</comment>
<evidence type="ECO:0000256" key="5">
    <source>
        <dbReference type="ARBA" id="ARBA00022989"/>
    </source>
</evidence>
<feature type="transmembrane region" description="Helical" evidence="7">
    <location>
        <begin position="225"/>
        <end position="249"/>
    </location>
</feature>
<evidence type="ECO:0000256" key="4">
    <source>
        <dbReference type="ARBA" id="ARBA00022801"/>
    </source>
</evidence>
<dbReference type="OrthoDB" id="9778341at2"/>
<feature type="transmembrane region" description="Helical" evidence="7">
    <location>
        <begin position="368"/>
        <end position="388"/>
    </location>
</feature>
<dbReference type="PANTHER" id="PTHR43731">
    <property type="entry name" value="RHOMBOID PROTEASE"/>
    <property type="match status" value="1"/>
</dbReference>
<keyword evidence="6 7" id="KW-0472">Membrane</keyword>
<evidence type="ECO:0000256" key="2">
    <source>
        <dbReference type="ARBA" id="ARBA00009045"/>
    </source>
</evidence>
<evidence type="ECO:0000256" key="1">
    <source>
        <dbReference type="ARBA" id="ARBA00004141"/>
    </source>
</evidence>
<evidence type="ECO:0000259" key="8">
    <source>
        <dbReference type="Pfam" id="PF01694"/>
    </source>
</evidence>
<dbReference type="InterPro" id="IPR050925">
    <property type="entry name" value="Rhomboid_protease_S54"/>
</dbReference>
<proteinExistence type="inferred from homology"/>
<dbReference type="EMBL" id="FOGG01000001">
    <property type="protein sequence ID" value="SEQ84696.1"/>
    <property type="molecule type" value="Genomic_DNA"/>
</dbReference>
<evidence type="ECO:0000256" key="7">
    <source>
        <dbReference type="SAM" id="Phobius"/>
    </source>
</evidence>
<feature type="domain" description="Peptidase S54 rhomboid" evidence="8">
    <location>
        <begin position="219"/>
        <end position="355"/>
    </location>
</feature>
<protein>
    <submittedName>
        <fullName evidence="9">Rhomboid protease GluP</fullName>
    </submittedName>
</protein>
<dbReference type="Proteomes" id="UP000199572">
    <property type="component" value="Unassembled WGS sequence"/>
</dbReference>
<dbReference type="GO" id="GO:0016020">
    <property type="term" value="C:membrane"/>
    <property type="evidence" value="ECO:0007669"/>
    <property type="project" value="UniProtKB-SubCell"/>
</dbReference>
<evidence type="ECO:0000256" key="6">
    <source>
        <dbReference type="ARBA" id="ARBA00023136"/>
    </source>
</evidence>
<dbReference type="InterPro" id="IPR035952">
    <property type="entry name" value="Rhomboid-like_sf"/>
</dbReference>
<keyword evidence="4" id="KW-0378">Hydrolase</keyword>
<name>A0A1H9JCY4_9SPHI</name>
<dbReference type="Gene3D" id="1.20.1540.10">
    <property type="entry name" value="Rhomboid-like"/>
    <property type="match status" value="1"/>
</dbReference>
<keyword evidence="3 7" id="KW-0812">Transmembrane</keyword>
<keyword evidence="5 7" id="KW-1133">Transmembrane helix</keyword>
<feature type="transmembrane region" description="Helical" evidence="7">
    <location>
        <begin position="315"/>
        <end position="332"/>
    </location>
</feature>
<dbReference type="PANTHER" id="PTHR43731:SF14">
    <property type="entry name" value="PRESENILIN-ASSOCIATED RHOMBOID-LIKE PROTEIN, MITOCHONDRIAL"/>
    <property type="match status" value="1"/>
</dbReference>
<keyword evidence="9" id="KW-0645">Protease</keyword>
<evidence type="ECO:0000256" key="3">
    <source>
        <dbReference type="ARBA" id="ARBA00022692"/>
    </source>
</evidence>
<dbReference type="InterPro" id="IPR022764">
    <property type="entry name" value="Peptidase_S54_rhomboid_dom"/>
</dbReference>